<gene>
    <name evidence="3" type="ORF">SDC9_12259</name>
</gene>
<evidence type="ECO:0000313" key="3">
    <source>
        <dbReference type="EMBL" id="MPL66573.1"/>
    </source>
</evidence>
<comment type="caution">
    <text evidence="3">The sequence shown here is derived from an EMBL/GenBank/DDBJ whole genome shotgun (WGS) entry which is preliminary data.</text>
</comment>
<protein>
    <recommendedName>
        <fullName evidence="4">UTP--glucose-1-phosphate uridylyltransferase</fullName>
    </recommendedName>
</protein>
<reference evidence="3" key="1">
    <citation type="submission" date="2019-08" db="EMBL/GenBank/DDBJ databases">
        <authorList>
            <person name="Kucharzyk K."/>
            <person name="Murdoch R.W."/>
            <person name="Higgins S."/>
            <person name="Loffler F."/>
        </authorList>
    </citation>
    <scope>NUCLEOTIDE SEQUENCE</scope>
</reference>
<dbReference type="Pfam" id="PF01704">
    <property type="entry name" value="UDPGP"/>
    <property type="match status" value="1"/>
</dbReference>
<keyword evidence="1" id="KW-0808">Transferase</keyword>
<organism evidence="3">
    <name type="scientific">bioreactor metagenome</name>
    <dbReference type="NCBI Taxonomy" id="1076179"/>
    <lineage>
        <taxon>unclassified sequences</taxon>
        <taxon>metagenomes</taxon>
        <taxon>ecological metagenomes</taxon>
    </lineage>
</organism>
<dbReference type="Gene3D" id="3.90.550.10">
    <property type="entry name" value="Spore Coat Polysaccharide Biosynthesis Protein SpsA, Chain A"/>
    <property type="match status" value="1"/>
</dbReference>
<dbReference type="InterPro" id="IPR029044">
    <property type="entry name" value="Nucleotide-diphossugar_trans"/>
</dbReference>
<evidence type="ECO:0008006" key="4">
    <source>
        <dbReference type="Google" id="ProtNLM"/>
    </source>
</evidence>
<evidence type="ECO:0000256" key="2">
    <source>
        <dbReference type="ARBA" id="ARBA00022695"/>
    </source>
</evidence>
<accession>A0A644TI34</accession>
<sequence length="535" mass="59156">MHKIPDILRADMERKNIDIPLSLKVLEELNRSLSAGDKSPGIRALPPLDDPRIVRLENSNRDEGKPLVFVEPVAAEARLARYGLELPRELRRQQGRCPEKLAAFSRSQLSAIGKALLPYTAYGVLTGGSATSYADEKKNLSLGSEVFQTLRDQFERMAPLCRGRPKGSTPAFINPDGSPGPSFLELKMRQRLLAAKEIGGPARLTRLALPDGRSFGGAPEGRTRGREFIPLYQMTSRATHEVLAADYRKAEVSDYIRPLAAKLDMEPARWRSGVQPLICAYTHSSEGEPRRIFDHAFGGEYASLPLPGGHGQCFTVLKEVFTQLRGLGIRYAYLGNVDNLGYTIDPVELAIMALTESPAGFEFSPRSPLDLKGGVLAEDEKGRWTVADIGPAISFEELLIMEKRAGSSLFNCATAIFDLDFLIPRIDDIAQRLPLRVSDQDKDAGRYSQVEQVAWEVMALLPDCTVFSVEKSQRFLAAKLLIDTLLTSGVGLDDPRLPIHIRKTATVLHEGLTRLLGTVYQLELADGRWLPKELL</sequence>
<dbReference type="EMBL" id="VSSQ01000032">
    <property type="protein sequence ID" value="MPL66573.1"/>
    <property type="molecule type" value="Genomic_DNA"/>
</dbReference>
<dbReference type="SUPFAM" id="SSF53448">
    <property type="entry name" value="Nucleotide-diphospho-sugar transferases"/>
    <property type="match status" value="1"/>
</dbReference>
<proteinExistence type="predicted"/>
<dbReference type="GO" id="GO:0070569">
    <property type="term" value="F:uridylyltransferase activity"/>
    <property type="evidence" value="ECO:0007669"/>
    <property type="project" value="InterPro"/>
</dbReference>
<dbReference type="InterPro" id="IPR002618">
    <property type="entry name" value="UDPGP_fam"/>
</dbReference>
<evidence type="ECO:0000256" key="1">
    <source>
        <dbReference type="ARBA" id="ARBA00022679"/>
    </source>
</evidence>
<dbReference type="AlphaFoldDB" id="A0A644TI34"/>
<keyword evidence="2" id="KW-0548">Nucleotidyltransferase</keyword>
<name>A0A644TI34_9ZZZZ</name>